<dbReference type="AlphaFoldDB" id="A0A418X486"/>
<comment type="caution">
    <text evidence="1">The sequence shown here is derived from an EMBL/GenBank/DDBJ whole genome shotgun (WGS) entry which is preliminary data.</text>
</comment>
<dbReference type="OrthoDB" id="9152892at2"/>
<reference evidence="1 2" key="1">
    <citation type="submission" date="2018-09" db="EMBL/GenBank/DDBJ databases">
        <authorList>
            <person name="Zhu H."/>
        </authorList>
    </citation>
    <scope>NUCLEOTIDE SEQUENCE [LARGE SCALE GENOMIC DNA]</scope>
    <source>
        <strain evidence="1 2">K2R10-39</strain>
    </source>
</reference>
<gene>
    <name evidence="1" type="ORF">D3870_15985</name>
</gene>
<dbReference type="Proteomes" id="UP000285190">
    <property type="component" value="Unassembled WGS sequence"/>
</dbReference>
<dbReference type="EMBL" id="QYUN01000002">
    <property type="protein sequence ID" value="RJG07298.1"/>
    <property type="molecule type" value="Genomic_DNA"/>
</dbReference>
<accession>A0A418X486</accession>
<dbReference type="Gene3D" id="1.10.10.1320">
    <property type="entry name" value="Anti-sigma factor, zinc-finger domain"/>
    <property type="match status" value="1"/>
</dbReference>
<dbReference type="RefSeq" id="WP_119740627.1">
    <property type="nucleotide sequence ID" value="NZ_QYUN01000002.1"/>
</dbReference>
<sequence>MTTPSIGEADLHAYVDGQLDAARRAEVEAYLAAHPETAAQVQELRGQTQALHAAYDGVLNEPIPLRLTNVLQARSWPRGLAAGMAWLACGLVAGWFAHPLLSPATVTPVAFAKEAMAAHVLYVSEKRHPVEVPAEQEAHLVAWLSKRLDAPIRAPDLNAQGFSLLGGRLLPGDDAPLAQLMYQSASGERLTLTVKRATQSDRETGFKVMEMPGTSVFYWIDRDYGYALSGGIDKSRLLAVARAVDGQLRGERN</sequence>
<dbReference type="InterPro" id="IPR041916">
    <property type="entry name" value="Anti_sigma_zinc_sf"/>
</dbReference>
<name>A0A418X486_9BURK</name>
<evidence type="ECO:0000313" key="2">
    <source>
        <dbReference type="Proteomes" id="UP000285190"/>
    </source>
</evidence>
<organism evidence="1 2">
    <name type="scientific">Noviherbaspirillum cavernae</name>
    <dbReference type="NCBI Taxonomy" id="2320862"/>
    <lineage>
        <taxon>Bacteria</taxon>
        <taxon>Pseudomonadati</taxon>
        <taxon>Pseudomonadota</taxon>
        <taxon>Betaproteobacteria</taxon>
        <taxon>Burkholderiales</taxon>
        <taxon>Oxalobacteraceae</taxon>
        <taxon>Noviherbaspirillum</taxon>
    </lineage>
</organism>
<evidence type="ECO:0000313" key="1">
    <source>
        <dbReference type="EMBL" id="RJG07298.1"/>
    </source>
</evidence>
<proteinExistence type="predicted"/>
<keyword evidence="2" id="KW-1185">Reference proteome</keyword>
<protein>
    <submittedName>
        <fullName evidence="1">Anti-sigma factor</fullName>
    </submittedName>
</protein>